<comment type="caution">
    <text evidence="3">The sequence shown here is derived from an EMBL/GenBank/DDBJ whole genome shotgun (WGS) entry which is preliminary data.</text>
</comment>
<feature type="domain" description="NAD-dependent epimerase/dehydratase" evidence="2">
    <location>
        <begin position="4"/>
        <end position="243"/>
    </location>
</feature>
<dbReference type="Gene3D" id="3.90.25.10">
    <property type="entry name" value="UDP-galactose 4-epimerase, domain 1"/>
    <property type="match status" value="1"/>
</dbReference>
<dbReference type="EMBL" id="BAABRL010000004">
    <property type="protein sequence ID" value="GAA5495494.1"/>
    <property type="molecule type" value="Genomic_DNA"/>
</dbReference>
<dbReference type="Gene3D" id="3.40.50.720">
    <property type="entry name" value="NAD(P)-binding Rossmann-like Domain"/>
    <property type="match status" value="1"/>
</dbReference>
<organism evidence="3 4">
    <name type="scientific">Rubritalea halochordaticola</name>
    <dbReference type="NCBI Taxonomy" id="714537"/>
    <lineage>
        <taxon>Bacteria</taxon>
        <taxon>Pseudomonadati</taxon>
        <taxon>Verrucomicrobiota</taxon>
        <taxon>Verrucomicrobiia</taxon>
        <taxon>Verrucomicrobiales</taxon>
        <taxon>Rubritaleaceae</taxon>
        <taxon>Rubritalea</taxon>
    </lineage>
</organism>
<dbReference type="Pfam" id="PF01370">
    <property type="entry name" value="Epimerase"/>
    <property type="match status" value="1"/>
</dbReference>
<dbReference type="PRINTS" id="PR01713">
    <property type="entry name" value="NUCEPIMERASE"/>
</dbReference>
<name>A0ABP9UYF7_9BACT</name>
<dbReference type="InterPro" id="IPR001509">
    <property type="entry name" value="Epimerase_deHydtase"/>
</dbReference>
<accession>A0ABP9UYF7</accession>
<dbReference type="PANTHER" id="PTHR43574">
    <property type="entry name" value="EPIMERASE-RELATED"/>
    <property type="match status" value="1"/>
</dbReference>
<gene>
    <name evidence="3" type="primary">wbgU_2</name>
    <name evidence="3" type="ORF">Rhal01_01669</name>
</gene>
<evidence type="ECO:0000256" key="1">
    <source>
        <dbReference type="ARBA" id="ARBA00023027"/>
    </source>
</evidence>
<dbReference type="InterPro" id="IPR036291">
    <property type="entry name" value="NAD(P)-bd_dom_sf"/>
</dbReference>
<dbReference type="Proteomes" id="UP001424741">
    <property type="component" value="Unassembled WGS sequence"/>
</dbReference>
<proteinExistence type="predicted"/>
<keyword evidence="1" id="KW-0520">NAD</keyword>
<sequence length="318" mass="35330">MHYLVTGGAGFIGSHLVESLLAAGNKVTIFDDFNDYYDPTIKRNNIASFKDKIEIIEADIRDAVSVDRSFAKGNFDTVVHLAARAGVRPSIADPKLYLTTNIDGTFNLLDACRYHNVKNFILASSSSVYGVNKKVPFAEQDLIERTISPYAATKLSCEQICSNYANLFGIRCTCLRFFTVYGPRQRPDLAISKFTRKILLGEPIDRYGDGSSARDYTYIDDIVSGILAAINYDKEEFSIFNLGGSATTTLNELISLLEDAIGKTAIINQLPDQPGDVPRTYADVSKSGELLSYFPQTPIAEGLRKYVQWFRTKHPELT</sequence>
<dbReference type="SUPFAM" id="SSF51735">
    <property type="entry name" value="NAD(P)-binding Rossmann-fold domains"/>
    <property type="match status" value="1"/>
</dbReference>
<evidence type="ECO:0000259" key="2">
    <source>
        <dbReference type="Pfam" id="PF01370"/>
    </source>
</evidence>
<dbReference type="RefSeq" id="WP_346188286.1">
    <property type="nucleotide sequence ID" value="NZ_BAABRL010000004.1"/>
</dbReference>
<evidence type="ECO:0000313" key="4">
    <source>
        <dbReference type="Proteomes" id="UP001424741"/>
    </source>
</evidence>
<evidence type="ECO:0000313" key="3">
    <source>
        <dbReference type="EMBL" id="GAA5495494.1"/>
    </source>
</evidence>
<protein>
    <submittedName>
        <fullName evidence="3">UDP-N-acetylglucosamine 4-epimerase</fullName>
    </submittedName>
</protein>
<keyword evidence="4" id="KW-1185">Reference proteome</keyword>
<reference evidence="3 4" key="1">
    <citation type="submission" date="2024-02" db="EMBL/GenBank/DDBJ databases">
        <title>Rubritalea halochordaticola NBRC 107102.</title>
        <authorList>
            <person name="Ichikawa N."/>
            <person name="Katano-Makiyama Y."/>
            <person name="Hidaka K."/>
        </authorList>
    </citation>
    <scope>NUCLEOTIDE SEQUENCE [LARGE SCALE GENOMIC DNA]</scope>
    <source>
        <strain evidence="3 4">NBRC 107102</strain>
    </source>
</reference>